<name>A0A6A6H869_VIRVR</name>
<feature type="compositionally biased region" description="Basic and acidic residues" evidence="1">
    <location>
        <begin position="200"/>
        <end position="210"/>
    </location>
</feature>
<feature type="compositionally biased region" description="Basic and acidic residues" evidence="1">
    <location>
        <begin position="176"/>
        <end position="189"/>
    </location>
</feature>
<dbReference type="EMBL" id="ML991801">
    <property type="protein sequence ID" value="KAF2234069.1"/>
    <property type="molecule type" value="Genomic_DNA"/>
</dbReference>
<feature type="region of interest" description="Disordered" evidence="1">
    <location>
        <begin position="168"/>
        <end position="234"/>
    </location>
</feature>
<proteinExistence type="predicted"/>
<accession>A0A6A6H869</accession>
<reference evidence="2" key="1">
    <citation type="journal article" date="2020" name="Stud. Mycol.">
        <title>101 Dothideomycetes genomes: a test case for predicting lifestyles and emergence of pathogens.</title>
        <authorList>
            <person name="Haridas S."/>
            <person name="Albert R."/>
            <person name="Binder M."/>
            <person name="Bloem J."/>
            <person name="Labutti K."/>
            <person name="Salamov A."/>
            <person name="Andreopoulos B."/>
            <person name="Baker S."/>
            <person name="Barry K."/>
            <person name="Bills G."/>
            <person name="Bluhm B."/>
            <person name="Cannon C."/>
            <person name="Castanera R."/>
            <person name="Culley D."/>
            <person name="Daum C."/>
            <person name="Ezra D."/>
            <person name="Gonzalez J."/>
            <person name="Henrissat B."/>
            <person name="Kuo A."/>
            <person name="Liang C."/>
            <person name="Lipzen A."/>
            <person name="Lutzoni F."/>
            <person name="Magnuson J."/>
            <person name="Mondo S."/>
            <person name="Nolan M."/>
            <person name="Ohm R."/>
            <person name="Pangilinan J."/>
            <person name="Park H.-J."/>
            <person name="Ramirez L."/>
            <person name="Alfaro M."/>
            <person name="Sun H."/>
            <person name="Tritt A."/>
            <person name="Yoshinaga Y."/>
            <person name="Zwiers L.-H."/>
            <person name="Turgeon B."/>
            <person name="Goodwin S."/>
            <person name="Spatafora J."/>
            <person name="Crous P."/>
            <person name="Grigoriev I."/>
        </authorList>
    </citation>
    <scope>NUCLEOTIDE SEQUENCE</scope>
    <source>
        <strain evidence="2">Tuck. ex Michener</strain>
    </source>
</reference>
<protein>
    <submittedName>
        <fullName evidence="2">Uncharacterized protein</fullName>
    </submittedName>
</protein>
<feature type="compositionally biased region" description="Polar residues" evidence="1">
    <location>
        <begin position="214"/>
        <end position="234"/>
    </location>
</feature>
<dbReference type="InterPro" id="IPR035213">
    <property type="entry name" value="DUF5321"/>
</dbReference>
<dbReference type="AlphaFoldDB" id="A0A6A6H869"/>
<dbReference type="Pfam" id="PF17254">
    <property type="entry name" value="DUF5321"/>
    <property type="match status" value="1"/>
</dbReference>
<evidence type="ECO:0000313" key="2">
    <source>
        <dbReference type="EMBL" id="KAF2234069.1"/>
    </source>
</evidence>
<keyword evidence="3" id="KW-1185">Reference proteome</keyword>
<organism evidence="2 3">
    <name type="scientific">Viridothelium virens</name>
    <name type="common">Speckled blister lichen</name>
    <name type="synonym">Trypethelium virens</name>
    <dbReference type="NCBI Taxonomy" id="1048519"/>
    <lineage>
        <taxon>Eukaryota</taxon>
        <taxon>Fungi</taxon>
        <taxon>Dikarya</taxon>
        <taxon>Ascomycota</taxon>
        <taxon>Pezizomycotina</taxon>
        <taxon>Dothideomycetes</taxon>
        <taxon>Dothideomycetes incertae sedis</taxon>
        <taxon>Trypetheliales</taxon>
        <taxon>Trypetheliaceae</taxon>
        <taxon>Viridothelium</taxon>
    </lineage>
</organism>
<sequence length="234" mass="26412">MASSATSCWKCQSASFNIFRTRKGAKSIPRRHPFSTTNLRLRSSSDPTSAYFPIFQPSFWRSILPKRSRLDAGASSPRQHWLQNPSTHVIILSLLAGSQAIQIIALKREHFNYTLRVDAHIAKLKEVIGRVQKGEDVDVRKELGTGDARREKEWEEVMKEVAKEDEVFAKRKRKREEKARAEAQVDRSGQDLAGNGESATRNESKARYEAMSDEVTSSQIAVNGNSAGSQIRFY</sequence>
<evidence type="ECO:0000313" key="3">
    <source>
        <dbReference type="Proteomes" id="UP000800092"/>
    </source>
</evidence>
<gene>
    <name evidence="2" type="ORF">EV356DRAFT_178110</name>
</gene>
<dbReference type="Proteomes" id="UP000800092">
    <property type="component" value="Unassembled WGS sequence"/>
</dbReference>
<dbReference type="OrthoDB" id="2253354at2759"/>
<evidence type="ECO:0000256" key="1">
    <source>
        <dbReference type="SAM" id="MobiDB-lite"/>
    </source>
</evidence>